<dbReference type="OrthoDB" id="4407386at2"/>
<dbReference type="Proteomes" id="UP000011666">
    <property type="component" value="Unassembled WGS sequence"/>
</dbReference>
<evidence type="ECO:0008006" key="4">
    <source>
        <dbReference type="Google" id="ProtNLM"/>
    </source>
</evidence>
<keyword evidence="3" id="KW-1185">Reference proteome</keyword>
<feature type="transmembrane region" description="Helical" evidence="1">
    <location>
        <begin position="53"/>
        <end position="73"/>
    </location>
</feature>
<dbReference type="AlphaFoldDB" id="M0QHN2"/>
<feature type="transmembrane region" description="Helical" evidence="1">
    <location>
        <begin position="169"/>
        <end position="195"/>
    </location>
</feature>
<protein>
    <recommendedName>
        <fullName evidence="4">ABC transporter permease protein</fullName>
    </recommendedName>
</protein>
<keyword evidence="1" id="KW-1133">Transmembrane helix</keyword>
<keyword evidence="1" id="KW-0812">Transmembrane</keyword>
<dbReference type="Pfam" id="PF12730">
    <property type="entry name" value="ABC2_membrane_4"/>
    <property type="match status" value="1"/>
</dbReference>
<comment type="caution">
    <text evidence="2">The sequence shown here is derived from an EMBL/GenBank/DDBJ whole genome shotgun (WGS) entry which is preliminary data.</text>
</comment>
<proteinExistence type="predicted"/>
<accession>M0QHN2</accession>
<sequence length="247" mass="25126">MIARAIGVEFVKMRHLGVASTAATLVVGVVGLTAFTTIAAAHDITSATSWTAVLARLSLAFPMVSPLLIAILASRQVDIENTGGGWIAAGTAGVPPGRLCRAKFGAASTLVTAATVTASACALALGTVLGFTRPVPLLQWTTFTVAMIVVNGAVLATQIVVSRLVLNQLVALGVGLLGTVAAVFAGGLPGWAAHVTPWGWYSVLRAADYRGDDPVALAISVPTLVVFATVALVGFVVATALLDNQEV</sequence>
<evidence type="ECO:0000256" key="1">
    <source>
        <dbReference type="SAM" id="Phobius"/>
    </source>
</evidence>
<reference evidence="2 3" key="1">
    <citation type="submission" date="2013-01" db="EMBL/GenBank/DDBJ databases">
        <title>Whole genome shotgun sequence of Gordonia soli NBRC 108243.</title>
        <authorList>
            <person name="Isaki-Nakamura S."/>
            <person name="Hosoyama A."/>
            <person name="Tsuchikane K."/>
            <person name="Ando Y."/>
            <person name="Baba S."/>
            <person name="Ohji S."/>
            <person name="Hamada M."/>
            <person name="Tamura T."/>
            <person name="Yamazoe A."/>
            <person name="Yamazaki S."/>
            <person name="Fujita N."/>
        </authorList>
    </citation>
    <scope>NUCLEOTIDE SEQUENCE [LARGE SCALE GENOMIC DNA]</scope>
    <source>
        <strain evidence="2 3">NBRC 108243</strain>
    </source>
</reference>
<gene>
    <name evidence="2" type="ORF">GS4_05_01210</name>
</gene>
<dbReference type="EMBL" id="BANX01000005">
    <property type="protein sequence ID" value="GAC66912.1"/>
    <property type="molecule type" value="Genomic_DNA"/>
</dbReference>
<keyword evidence="1" id="KW-0472">Membrane</keyword>
<evidence type="ECO:0000313" key="2">
    <source>
        <dbReference type="EMBL" id="GAC66912.1"/>
    </source>
</evidence>
<feature type="transmembrane region" description="Helical" evidence="1">
    <location>
        <begin position="137"/>
        <end position="157"/>
    </location>
</feature>
<feature type="transmembrane region" description="Helical" evidence="1">
    <location>
        <begin position="21"/>
        <end position="41"/>
    </location>
</feature>
<organism evidence="2 3">
    <name type="scientific">Gordonia soli NBRC 108243</name>
    <dbReference type="NCBI Taxonomy" id="1223545"/>
    <lineage>
        <taxon>Bacteria</taxon>
        <taxon>Bacillati</taxon>
        <taxon>Actinomycetota</taxon>
        <taxon>Actinomycetes</taxon>
        <taxon>Mycobacteriales</taxon>
        <taxon>Gordoniaceae</taxon>
        <taxon>Gordonia</taxon>
    </lineage>
</organism>
<evidence type="ECO:0000313" key="3">
    <source>
        <dbReference type="Proteomes" id="UP000011666"/>
    </source>
</evidence>
<name>M0QHN2_9ACTN</name>
<dbReference type="RefSeq" id="WP_007617588.1">
    <property type="nucleotide sequence ID" value="NZ_BANX01000005.1"/>
</dbReference>
<dbReference type="eggNOG" id="COG4200">
    <property type="taxonomic scope" value="Bacteria"/>
</dbReference>
<feature type="transmembrane region" description="Helical" evidence="1">
    <location>
        <begin position="215"/>
        <end position="242"/>
    </location>
</feature>
<dbReference type="STRING" id="1223545.GS4_05_01210"/>
<feature type="transmembrane region" description="Helical" evidence="1">
    <location>
        <begin position="107"/>
        <end position="131"/>
    </location>
</feature>